<dbReference type="PANTHER" id="PTHR23180">
    <property type="entry name" value="CENTAURIN/ARF"/>
    <property type="match status" value="1"/>
</dbReference>
<organism evidence="9">
    <name type="scientific">Arcella intermedia</name>
    <dbReference type="NCBI Taxonomy" id="1963864"/>
    <lineage>
        <taxon>Eukaryota</taxon>
        <taxon>Amoebozoa</taxon>
        <taxon>Tubulinea</taxon>
        <taxon>Elardia</taxon>
        <taxon>Arcellinida</taxon>
        <taxon>Sphaerothecina</taxon>
        <taxon>Arcellidae</taxon>
        <taxon>Arcella</taxon>
    </lineage>
</organism>
<dbReference type="InterPro" id="IPR036770">
    <property type="entry name" value="Ankyrin_rpt-contain_sf"/>
</dbReference>
<dbReference type="GO" id="GO:0005096">
    <property type="term" value="F:GTPase activator activity"/>
    <property type="evidence" value="ECO:0007669"/>
    <property type="project" value="UniProtKB-KW"/>
</dbReference>
<dbReference type="InterPro" id="IPR038508">
    <property type="entry name" value="ArfGAP_dom_sf"/>
</dbReference>
<feature type="region of interest" description="Disordered" evidence="6">
    <location>
        <begin position="644"/>
        <end position="804"/>
    </location>
</feature>
<feature type="domain" description="Arf-GAP" evidence="8">
    <location>
        <begin position="301"/>
        <end position="421"/>
    </location>
</feature>
<keyword evidence="4" id="KW-0862">Zinc</keyword>
<dbReference type="SMART" id="SM00105">
    <property type="entry name" value="ArfGap"/>
    <property type="match status" value="1"/>
</dbReference>
<feature type="region of interest" description="Disordered" evidence="6">
    <location>
        <begin position="565"/>
        <end position="588"/>
    </location>
</feature>
<dbReference type="InterPro" id="IPR001849">
    <property type="entry name" value="PH_domain"/>
</dbReference>
<dbReference type="InterPro" id="IPR027267">
    <property type="entry name" value="AH/BAR_dom_sf"/>
</dbReference>
<dbReference type="InterPro" id="IPR011993">
    <property type="entry name" value="PH-like_dom_sf"/>
</dbReference>
<dbReference type="EMBL" id="GIBP01000648">
    <property type="protein sequence ID" value="NDV29617.1"/>
    <property type="molecule type" value="Transcribed_RNA"/>
</dbReference>
<dbReference type="SMART" id="SM00233">
    <property type="entry name" value="PH"/>
    <property type="match status" value="1"/>
</dbReference>
<dbReference type="CDD" id="cd08204">
    <property type="entry name" value="ArfGap"/>
    <property type="match status" value="1"/>
</dbReference>
<protein>
    <submittedName>
        <fullName evidence="9">Uncharacterized protein</fullName>
    </submittedName>
</protein>
<feature type="domain" description="PH" evidence="7">
    <location>
        <begin position="194"/>
        <end position="288"/>
    </location>
</feature>
<sequence>MEETTKENAQAANKFIQSLSRLKVQSVEASLMDTLYITAVNIDTKYANSLQSVRNVLSPLINIGEKRIPAVLKLESNVSDARKTYELSTEKARNTKRKKNTNKNKIDADLQKDKSYFDCLTELFVNEAKSVLSDSRKEVMNAIIGYCQSKADFAQETNKIFNELKTKVEKFKNIQDEEDVSPSQSKSTPKAQDKDMKAGYLYAKVKGKWKRRWVSVMNGSLYYYRNWKDPNPLASFDLMLCTIKPPTSIESEHHYFEIVSHNGSGVMFSASDNQELNYWVNVIKNAISDQLSVTNPSSPRGDEVYSLWKVPGNRYCADCNRPSPEWAVVNYGILICIDCSGIHRSLGSHISKVHSLKFDSWTPEVLFILGAIGNNNSNLILEANIPPHEKISSNAGTESRTAFITTKYVAKKFLPSIKLHPDLLFSNAGQDPQFSKTLVLELFKLLVGGLDVNYVNEKKESLLHLCVLYDSVGALQLLHLWGANLEIKDYAGRTPLALSAYVDNIECTRLLLTLNASLEDIRPEEYSEKRVYHLLQDGGSVASTVTTPRRNKVTEEVREIKELFEKLSTKPKKKPKKTPNKAPPRRPILYNSSAALFGEVSEEEKKKRFRNSGKGAASAVTLHPHRELMIPVITEKVKELNLSPRGIPLDEPITPRTSNRSNKRSISSGDKVSSHKTLSLRHYKSEKHMESPPIQHKNPPPPGPEGDGTDLPGTVVSSVDLSSASHNEMDTTKSLQTSSQGLRLRSRPLKSQPPSQIYLIIPQEDPASPTPLKLPPPNETPRDDTPFKIRDLKQEGESITERQT</sequence>
<evidence type="ECO:0000259" key="8">
    <source>
        <dbReference type="PROSITE" id="PS50115"/>
    </source>
</evidence>
<dbReference type="Pfam" id="PF01412">
    <property type="entry name" value="ArfGap"/>
    <property type="match status" value="1"/>
</dbReference>
<dbReference type="PANTHER" id="PTHR23180:SF160">
    <property type="entry name" value="ADP-RIBOSYLATION FACTOR GTPASE-ACTIVATING PROTEIN EFFECTOR PROTEIN 1"/>
    <property type="match status" value="1"/>
</dbReference>
<evidence type="ECO:0000256" key="3">
    <source>
        <dbReference type="ARBA" id="ARBA00022771"/>
    </source>
</evidence>
<dbReference type="AlphaFoldDB" id="A0A6B2KY91"/>
<feature type="compositionally biased region" description="Polar residues" evidence="6">
    <location>
        <begin position="655"/>
        <end position="677"/>
    </location>
</feature>
<keyword evidence="2" id="KW-0479">Metal-binding</keyword>
<proteinExistence type="predicted"/>
<dbReference type="PROSITE" id="PS50003">
    <property type="entry name" value="PH_DOMAIN"/>
    <property type="match status" value="1"/>
</dbReference>
<dbReference type="PROSITE" id="PS50115">
    <property type="entry name" value="ARFGAP"/>
    <property type="match status" value="1"/>
</dbReference>
<evidence type="ECO:0000256" key="4">
    <source>
        <dbReference type="ARBA" id="ARBA00022833"/>
    </source>
</evidence>
<dbReference type="InterPro" id="IPR037278">
    <property type="entry name" value="ARFGAP/RecO"/>
</dbReference>
<feature type="compositionally biased region" description="Basic residues" evidence="6">
    <location>
        <begin position="569"/>
        <end position="579"/>
    </location>
</feature>
<dbReference type="PRINTS" id="PR00405">
    <property type="entry name" value="REVINTRACTNG"/>
</dbReference>
<dbReference type="SUPFAM" id="SSF48403">
    <property type="entry name" value="Ankyrin repeat"/>
    <property type="match status" value="1"/>
</dbReference>
<feature type="compositionally biased region" description="Polar residues" evidence="6">
    <location>
        <begin position="715"/>
        <end position="741"/>
    </location>
</feature>
<dbReference type="Gene3D" id="2.30.29.30">
    <property type="entry name" value="Pleckstrin-homology domain (PH domain)/Phosphotyrosine-binding domain (PTB)"/>
    <property type="match status" value="1"/>
</dbReference>
<reference evidence="9" key="1">
    <citation type="journal article" date="2020" name="J. Eukaryot. Microbiol.">
        <title>De novo Sequencing, Assembly and Annotation of the Transcriptome for the Free-Living Testate Amoeba Arcella intermedia.</title>
        <authorList>
            <person name="Ribeiro G.M."/>
            <person name="Porfirio-Sousa A.L."/>
            <person name="Maurer-Alcala X.X."/>
            <person name="Katz L.A."/>
            <person name="Lahr D.J.G."/>
        </authorList>
    </citation>
    <scope>NUCLEOTIDE SEQUENCE</scope>
</reference>
<dbReference type="FunFam" id="1.10.220.150:FF:000009">
    <property type="entry name" value="stromal membrane-associated protein 1 isoform X1"/>
    <property type="match status" value="1"/>
</dbReference>
<name>A0A6B2KY91_9EUKA</name>
<accession>A0A6B2KY91</accession>
<dbReference type="SUPFAM" id="SSF57863">
    <property type="entry name" value="ArfGap/RecO-like zinc finger"/>
    <property type="match status" value="1"/>
</dbReference>
<evidence type="ECO:0000256" key="5">
    <source>
        <dbReference type="PROSITE-ProRule" id="PRU00288"/>
    </source>
</evidence>
<dbReference type="SUPFAM" id="SSF103657">
    <property type="entry name" value="BAR/IMD domain-like"/>
    <property type="match status" value="1"/>
</dbReference>
<evidence type="ECO:0000259" key="7">
    <source>
        <dbReference type="PROSITE" id="PS50003"/>
    </source>
</evidence>
<dbReference type="Gene3D" id="1.25.40.20">
    <property type="entry name" value="Ankyrin repeat-containing domain"/>
    <property type="match status" value="1"/>
</dbReference>
<dbReference type="InterPro" id="IPR045258">
    <property type="entry name" value="ACAP1/2/3-like"/>
</dbReference>
<dbReference type="GO" id="GO:0008270">
    <property type="term" value="F:zinc ion binding"/>
    <property type="evidence" value="ECO:0007669"/>
    <property type="project" value="UniProtKB-KW"/>
</dbReference>
<evidence type="ECO:0000256" key="2">
    <source>
        <dbReference type="ARBA" id="ARBA00022723"/>
    </source>
</evidence>
<feature type="compositionally biased region" description="Pro residues" evidence="6">
    <location>
        <begin position="768"/>
        <end position="779"/>
    </location>
</feature>
<dbReference type="SUPFAM" id="SSF50729">
    <property type="entry name" value="PH domain-like"/>
    <property type="match status" value="1"/>
</dbReference>
<evidence type="ECO:0000256" key="6">
    <source>
        <dbReference type="SAM" id="MobiDB-lite"/>
    </source>
</evidence>
<dbReference type="Gene3D" id="1.20.1270.60">
    <property type="entry name" value="Arfaptin homology (AH) domain/BAR domain"/>
    <property type="match status" value="1"/>
</dbReference>
<evidence type="ECO:0000313" key="9">
    <source>
        <dbReference type="EMBL" id="NDV29617.1"/>
    </source>
</evidence>
<dbReference type="InterPro" id="IPR001164">
    <property type="entry name" value="ArfGAP_dom"/>
</dbReference>
<keyword evidence="1" id="KW-0343">GTPase activation</keyword>
<dbReference type="Pfam" id="PF00169">
    <property type="entry name" value="PH"/>
    <property type="match status" value="1"/>
</dbReference>
<feature type="compositionally biased region" description="Basic and acidic residues" evidence="6">
    <location>
        <begin position="780"/>
        <end position="804"/>
    </location>
</feature>
<evidence type="ECO:0000256" key="1">
    <source>
        <dbReference type="ARBA" id="ARBA00022468"/>
    </source>
</evidence>
<keyword evidence="3 5" id="KW-0863">Zinc-finger</keyword>
<dbReference type="Gene3D" id="1.10.220.150">
    <property type="entry name" value="Arf GTPase activating protein"/>
    <property type="match status" value="1"/>
</dbReference>